<proteinExistence type="predicted"/>
<organism evidence="1 2">
    <name type="scientific">Candidatus Aramenus sulfurataquae</name>
    <dbReference type="NCBI Taxonomy" id="1326980"/>
    <lineage>
        <taxon>Archaea</taxon>
        <taxon>Thermoproteota</taxon>
        <taxon>Thermoprotei</taxon>
        <taxon>Sulfolobales</taxon>
        <taxon>Sulfolobaceae</taxon>
        <taxon>Candidatus Aramenus</taxon>
    </lineage>
</organism>
<sequence>MQILAELHPKANREKLLRELDVVSSFDGYDIPDSPLGLPSVLPSTVAVLIRERLGEGKRIIINQRLYDVNELFVYSLSYSAKAFNFEIAYTKGDKPKVGREVGYLSSEEGVNISKSLGVRAGMMLSLRKSREEVLARLESNADFFLGLHFSGVDSLKGLKRNVIPYLIVMTEKNKNFLSSLTQPTFKEEDVPSVLSSLESYVDAVLLSSPGDLDFFRRFSRKA</sequence>
<reference evidence="1" key="1">
    <citation type="submission" date="2024-07" db="EMBL/GenBank/DDBJ databases">
        <title>Metagenome and Metagenome-Assembled Genomes of Archaea from a hot spring from the geothermal field of Los Azufres, Mexico.</title>
        <authorList>
            <person name="Marin-Paredes R."/>
            <person name="Martinez-Romero E."/>
            <person name="Servin-Garciduenas L.E."/>
        </authorList>
    </citation>
    <scope>NUCLEOTIDE SEQUENCE</scope>
    <source>
        <strain evidence="1">AZ1-454</strain>
    </source>
</reference>
<accession>A0ACC6TRL6</accession>
<protein>
    <submittedName>
        <fullName evidence="1">Uncharacterized protein</fullName>
    </submittedName>
</protein>
<evidence type="ECO:0000313" key="1">
    <source>
        <dbReference type="EMBL" id="MEW9492547.1"/>
    </source>
</evidence>
<dbReference type="EMBL" id="JZWS03000051">
    <property type="protein sequence ID" value="MEW9492547.1"/>
    <property type="molecule type" value="Genomic_DNA"/>
</dbReference>
<name>A0ACC6TRL6_9CREN</name>
<comment type="caution">
    <text evidence="1">The sequence shown here is derived from an EMBL/GenBank/DDBJ whole genome shotgun (WGS) entry which is preliminary data.</text>
</comment>
<dbReference type="Proteomes" id="UP000053480">
    <property type="component" value="Unassembled WGS sequence"/>
</dbReference>
<evidence type="ECO:0000313" key="2">
    <source>
        <dbReference type="Proteomes" id="UP000053480"/>
    </source>
</evidence>
<gene>
    <name evidence="1" type="ORF">TQ35_0010180</name>
</gene>